<dbReference type="Proteomes" id="UP001549119">
    <property type="component" value="Unassembled WGS sequence"/>
</dbReference>
<dbReference type="RefSeq" id="WP_209650225.1">
    <property type="nucleotide sequence ID" value="NZ_JBEPNV010000001.1"/>
</dbReference>
<gene>
    <name evidence="1" type="ORF">ABIC20_006564</name>
</gene>
<reference evidence="1 2" key="1">
    <citation type="submission" date="2024-06" db="EMBL/GenBank/DDBJ databases">
        <title>Genomics of switchgrass bacterial isolates.</title>
        <authorList>
            <person name="Shade A."/>
        </authorList>
    </citation>
    <scope>NUCLEOTIDE SEQUENCE [LARGE SCALE GENOMIC DNA]</scope>
    <source>
        <strain evidence="1 2">PvP084</strain>
    </source>
</reference>
<accession>A0ABV2NRV9</accession>
<organism evidence="1 2">
    <name type="scientific">Methylobacterium radiotolerans</name>
    <dbReference type="NCBI Taxonomy" id="31998"/>
    <lineage>
        <taxon>Bacteria</taxon>
        <taxon>Pseudomonadati</taxon>
        <taxon>Pseudomonadota</taxon>
        <taxon>Alphaproteobacteria</taxon>
        <taxon>Hyphomicrobiales</taxon>
        <taxon>Methylobacteriaceae</taxon>
        <taxon>Methylobacterium</taxon>
    </lineage>
</organism>
<evidence type="ECO:0000313" key="1">
    <source>
        <dbReference type="EMBL" id="MET3869255.1"/>
    </source>
</evidence>
<proteinExistence type="predicted"/>
<evidence type="ECO:0000313" key="2">
    <source>
        <dbReference type="Proteomes" id="UP001549119"/>
    </source>
</evidence>
<keyword evidence="2" id="KW-1185">Reference proteome</keyword>
<protein>
    <submittedName>
        <fullName evidence="1">Uncharacterized protein</fullName>
    </submittedName>
</protein>
<dbReference type="EMBL" id="JBEPNW010000002">
    <property type="protein sequence ID" value="MET3869255.1"/>
    <property type="molecule type" value="Genomic_DNA"/>
</dbReference>
<sequence>MDDEDYDFESSPLSGLFTCDGHEVEVEIYRLAGTQDRWRMEVIHFSGCTRWQDTFATDVDAHAAFLTTVEAAGIGPFVGDRPKAMN</sequence>
<name>A0ABV2NRV9_9HYPH</name>
<comment type="caution">
    <text evidence="1">The sequence shown here is derived from an EMBL/GenBank/DDBJ whole genome shotgun (WGS) entry which is preliminary data.</text>
</comment>